<dbReference type="PRINTS" id="PR00722">
    <property type="entry name" value="CHYMOTRYPSIN"/>
</dbReference>
<protein>
    <recommendedName>
        <fullName evidence="3">Peptidase S1 domain-containing protein</fullName>
    </recommendedName>
</protein>
<organism evidence="4 5">
    <name type="scientific">Chironomus riparius</name>
    <dbReference type="NCBI Taxonomy" id="315576"/>
    <lineage>
        <taxon>Eukaryota</taxon>
        <taxon>Metazoa</taxon>
        <taxon>Ecdysozoa</taxon>
        <taxon>Arthropoda</taxon>
        <taxon>Hexapoda</taxon>
        <taxon>Insecta</taxon>
        <taxon>Pterygota</taxon>
        <taxon>Neoptera</taxon>
        <taxon>Endopterygota</taxon>
        <taxon>Diptera</taxon>
        <taxon>Nematocera</taxon>
        <taxon>Chironomoidea</taxon>
        <taxon>Chironomidae</taxon>
        <taxon>Chironominae</taxon>
        <taxon>Chironomus</taxon>
    </lineage>
</organism>
<dbReference type="InterPro" id="IPR018114">
    <property type="entry name" value="TRYPSIN_HIS"/>
</dbReference>
<dbReference type="GO" id="GO:0006508">
    <property type="term" value="P:proteolysis"/>
    <property type="evidence" value="ECO:0007669"/>
    <property type="project" value="InterPro"/>
</dbReference>
<reference evidence="4" key="2">
    <citation type="submission" date="2022-10" db="EMBL/GenBank/DDBJ databases">
        <authorList>
            <consortium name="ENA_rothamsted_submissions"/>
            <consortium name="culmorum"/>
            <person name="King R."/>
        </authorList>
    </citation>
    <scope>NUCLEOTIDE SEQUENCE</scope>
</reference>
<gene>
    <name evidence="4" type="ORF">CHIRRI_LOCUS12624</name>
</gene>
<evidence type="ECO:0000313" key="4">
    <source>
        <dbReference type="EMBL" id="CAH1730608.1"/>
    </source>
</evidence>
<dbReference type="OrthoDB" id="2013775at2759"/>
<dbReference type="SMART" id="SM00020">
    <property type="entry name" value="Tryp_SPc"/>
    <property type="match status" value="1"/>
</dbReference>
<sequence>MSRENPKSERRLKAYQNHFSYKMCKNFFDIQQLQLIKQNKMKFLIILTVLISSVVAKEIPEYWKPIDFSKVVKIENTPGFWDQLPKIFQEESSVSRNRRIFGGKEVEPNNHPYQVAILSELNPTSTGLCGGTILNTQAILTAAHCIDRFLRATIIAGAHNIQILESAQQRITAEFASFRIHPGWNGFDFMDDIGIVILPTALTFNAYVTPTRLPFGHETETFAGEWSRVIGWGMTGEGSGSSSVLREAYNTVLTNQDCINVWGADLIRSTILCTSSIGQGTCSSDSGGSLTVSRDSRPVQIGIVNFGSSRCGSNLPVAFARVTSYLDWIVANQNV</sequence>
<dbReference type="SUPFAM" id="SSF50494">
    <property type="entry name" value="Trypsin-like serine proteases"/>
    <property type="match status" value="1"/>
</dbReference>
<dbReference type="CDD" id="cd00190">
    <property type="entry name" value="Tryp_SPc"/>
    <property type="match status" value="1"/>
</dbReference>
<dbReference type="InterPro" id="IPR009003">
    <property type="entry name" value="Peptidase_S1_PA"/>
</dbReference>
<dbReference type="PROSITE" id="PS50240">
    <property type="entry name" value="TRYPSIN_DOM"/>
    <property type="match status" value="1"/>
</dbReference>
<dbReference type="EMBL" id="OU895879">
    <property type="protein sequence ID" value="CAH1730608.1"/>
    <property type="molecule type" value="Genomic_DNA"/>
</dbReference>
<evidence type="ECO:0000256" key="1">
    <source>
        <dbReference type="ARBA" id="ARBA00023157"/>
    </source>
</evidence>
<evidence type="ECO:0000259" key="3">
    <source>
        <dbReference type="PROSITE" id="PS50240"/>
    </source>
</evidence>
<comment type="similarity">
    <text evidence="2">Belongs to the peptidase S1 family. CLIP subfamily.</text>
</comment>
<dbReference type="PROSITE" id="PS00134">
    <property type="entry name" value="TRYPSIN_HIS"/>
    <property type="match status" value="1"/>
</dbReference>
<dbReference type="Gene3D" id="2.40.10.10">
    <property type="entry name" value="Trypsin-like serine proteases"/>
    <property type="match status" value="1"/>
</dbReference>
<dbReference type="Proteomes" id="UP001153620">
    <property type="component" value="Chromosome 3"/>
</dbReference>
<dbReference type="PANTHER" id="PTHR24250:SF50">
    <property type="entry name" value="PEPTIDASE S1 DOMAIN-CONTAINING PROTEIN"/>
    <property type="match status" value="1"/>
</dbReference>
<name>A0A9P0NIG0_9DIPT</name>
<dbReference type="Pfam" id="PF00089">
    <property type="entry name" value="Trypsin"/>
    <property type="match status" value="1"/>
</dbReference>
<evidence type="ECO:0000256" key="2">
    <source>
        <dbReference type="ARBA" id="ARBA00024195"/>
    </source>
</evidence>
<dbReference type="GO" id="GO:0004252">
    <property type="term" value="F:serine-type endopeptidase activity"/>
    <property type="evidence" value="ECO:0007669"/>
    <property type="project" value="InterPro"/>
</dbReference>
<evidence type="ECO:0000313" key="5">
    <source>
        <dbReference type="Proteomes" id="UP001153620"/>
    </source>
</evidence>
<dbReference type="InterPro" id="IPR043504">
    <property type="entry name" value="Peptidase_S1_PA_chymotrypsin"/>
</dbReference>
<dbReference type="FunFam" id="2.40.10.10:FF:000068">
    <property type="entry name" value="transmembrane protease serine 2"/>
    <property type="match status" value="1"/>
</dbReference>
<dbReference type="InterPro" id="IPR001314">
    <property type="entry name" value="Peptidase_S1A"/>
</dbReference>
<proteinExistence type="inferred from homology"/>
<keyword evidence="1" id="KW-1015">Disulfide bond</keyword>
<keyword evidence="5" id="KW-1185">Reference proteome</keyword>
<dbReference type="AlphaFoldDB" id="A0A9P0NIG0"/>
<dbReference type="PANTHER" id="PTHR24250">
    <property type="entry name" value="CHYMOTRYPSIN-RELATED"/>
    <property type="match status" value="1"/>
</dbReference>
<accession>A0A9P0NIG0</accession>
<feature type="domain" description="Peptidase S1" evidence="3">
    <location>
        <begin position="100"/>
        <end position="334"/>
    </location>
</feature>
<reference evidence="4" key="1">
    <citation type="submission" date="2022-01" db="EMBL/GenBank/DDBJ databases">
        <authorList>
            <person name="King R."/>
        </authorList>
    </citation>
    <scope>NUCLEOTIDE SEQUENCE</scope>
</reference>
<dbReference type="InterPro" id="IPR001254">
    <property type="entry name" value="Trypsin_dom"/>
</dbReference>